<evidence type="ECO:0000256" key="1">
    <source>
        <dbReference type="ARBA" id="ARBA00000085"/>
    </source>
</evidence>
<dbReference type="PRINTS" id="PR00344">
    <property type="entry name" value="BCTRLSENSOR"/>
</dbReference>
<dbReference type="InterPro" id="IPR036097">
    <property type="entry name" value="HisK_dim/P_sf"/>
</dbReference>
<dbReference type="GO" id="GO:0000155">
    <property type="term" value="F:phosphorelay sensor kinase activity"/>
    <property type="evidence" value="ECO:0007669"/>
    <property type="project" value="InterPro"/>
</dbReference>
<dbReference type="PANTHER" id="PTHR43047">
    <property type="entry name" value="TWO-COMPONENT HISTIDINE PROTEIN KINASE"/>
    <property type="match status" value="1"/>
</dbReference>
<evidence type="ECO:0000256" key="2">
    <source>
        <dbReference type="ARBA" id="ARBA00012438"/>
    </source>
</evidence>
<evidence type="ECO:0000313" key="12">
    <source>
        <dbReference type="Proteomes" id="UP000189796"/>
    </source>
</evidence>
<evidence type="ECO:0000256" key="8">
    <source>
        <dbReference type="SAM" id="MobiDB-lite"/>
    </source>
</evidence>
<dbReference type="InterPro" id="IPR001789">
    <property type="entry name" value="Sig_transdc_resp-reg_receiver"/>
</dbReference>
<dbReference type="Gene3D" id="3.30.565.10">
    <property type="entry name" value="Histidine kinase-like ATPase, C-terminal domain"/>
    <property type="match status" value="1"/>
</dbReference>
<dbReference type="GO" id="GO:0009927">
    <property type="term" value="F:histidine phosphotransfer kinase activity"/>
    <property type="evidence" value="ECO:0007669"/>
    <property type="project" value="TreeGrafter"/>
</dbReference>
<name>A0A1M5XEA1_9BRAD</name>
<dbReference type="InterPro" id="IPR036890">
    <property type="entry name" value="HATPase_C_sf"/>
</dbReference>
<dbReference type="Gene3D" id="1.10.287.130">
    <property type="match status" value="1"/>
</dbReference>
<evidence type="ECO:0000256" key="7">
    <source>
        <dbReference type="PROSITE-ProRule" id="PRU00169"/>
    </source>
</evidence>
<proteinExistence type="predicted"/>
<dbReference type="Proteomes" id="UP000189796">
    <property type="component" value="Chromosome I"/>
</dbReference>
<dbReference type="CDD" id="cd16922">
    <property type="entry name" value="HATPase_EvgS-ArcB-TorS-like"/>
    <property type="match status" value="1"/>
</dbReference>
<evidence type="ECO:0000259" key="10">
    <source>
        <dbReference type="PROSITE" id="PS50110"/>
    </source>
</evidence>
<keyword evidence="4" id="KW-0808">Transferase</keyword>
<evidence type="ECO:0000256" key="4">
    <source>
        <dbReference type="ARBA" id="ARBA00022679"/>
    </source>
</evidence>
<dbReference type="SUPFAM" id="SSF47384">
    <property type="entry name" value="Homodimeric domain of signal transducing histidine kinase"/>
    <property type="match status" value="1"/>
</dbReference>
<dbReference type="InterPro" id="IPR011006">
    <property type="entry name" value="CheY-like_superfamily"/>
</dbReference>
<dbReference type="FunFam" id="3.30.565.10:FF:000010">
    <property type="entry name" value="Sensor histidine kinase RcsC"/>
    <property type="match status" value="1"/>
</dbReference>
<dbReference type="EC" id="2.7.13.3" evidence="2"/>
<evidence type="ECO:0000259" key="9">
    <source>
        <dbReference type="PROSITE" id="PS50109"/>
    </source>
</evidence>
<feature type="domain" description="Histidine kinase" evidence="9">
    <location>
        <begin position="50"/>
        <end position="269"/>
    </location>
</feature>
<dbReference type="InterPro" id="IPR004358">
    <property type="entry name" value="Sig_transdc_His_kin-like_C"/>
</dbReference>
<dbReference type="Pfam" id="PF02518">
    <property type="entry name" value="HATPase_c"/>
    <property type="match status" value="1"/>
</dbReference>
<dbReference type="SMART" id="SM00387">
    <property type="entry name" value="HATPase_c"/>
    <property type="match status" value="1"/>
</dbReference>
<keyword evidence="5 11" id="KW-0418">Kinase</keyword>
<dbReference type="AlphaFoldDB" id="A0A1M5XEA1"/>
<dbReference type="OrthoDB" id="9801651at2"/>
<dbReference type="InterPro" id="IPR003594">
    <property type="entry name" value="HATPase_dom"/>
</dbReference>
<sequence length="415" mass="43075">MAPKSRSPRTMRSPKKRPPKKRAAAVATGKAHKRTAVAAAPAVVEAALAAFAHEVRTPLTGILAISDLLATSDLDERERRWVDTIKAGAEHLASLATLFVDAARGGSAGVRQDFFDLRALARNAGDSLAGRAAAKGLQSRVDISERLPALVVGDPVRLRAALENLIDNAVKFTEAGGVALAVKPVRGVKGKVGIAFAVSDSGIGLTLNEIKRLFRPFSQANVSIASRFGGAGLGLSSVKQLARAMGGDIVVAQRRGGGATFTLTVTLTRARAAKQASSATDGDVSPEPAPPLRVLGVEDNPFGRVVLNTILTELGHQAEFIGHGEAATERIAQGTFDAVLMDMVLPGIDGIETIKRIRQLGPPFGRIAIIGVSGRGDDEAASRAAGADAFLVKPVSPRALATALLEATRRAAAAT</sequence>
<feature type="domain" description="Response regulatory" evidence="10">
    <location>
        <begin position="293"/>
        <end position="408"/>
    </location>
</feature>
<evidence type="ECO:0000256" key="3">
    <source>
        <dbReference type="ARBA" id="ARBA00022553"/>
    </source>
</evidence>
<dbReference type="PANTHER" id="PTHR43047:SF72">
    <property type="entry name" value="OSMOSENSING HISTIDINE PROTEIN KINASE SLN1"/>
    <property type="match status" value="1"/>
</dbReference>
<gene>
    <name evidence="11" type="ORF">SAMN05443248_7269</name>
</gene>
<dbReference type="RefSeq" id="WP_079605511.1">
    <property type="nucleotide sequence ID" value="NZ_LT670817.1"/>
</dbReference>
<dbReference type="PROSITE" id="PS50110">
    <property type="entry name" value="RESPONSE_REGULATORY"/>
    <property type="match status" value="1"/>
</dbReference>
<organism evidence="11 12">
    <name type="scientific">Bradyrhizobium erythrophlei</name>
    <dbReference type="NCBI Taxonomy" id="1437360"/>
    <lineage>
        <taxon>Bacteria</taxon>
        <taxon>Pseudomonadati</taxon>
        <taxon>Pseudomonadota</taxon>
        <taxon>Alphaproteobacteria</taxon>
        <taxon>Hyphomicrobiales</taxon>
        <taxon>Nitrobacteraceae</taxon>
        <taxon>Bradyrhizobium</taxon>
    </lineage>
</organism>
<dbReference type="SUPFAM" id="SSF52172">
    <property type="entry name" value="CheY-like"/>
    <property type="match status" value="1"/>
</dbReference>
<feature type="region of interest" description="Disordered" evidence="8">
    <location>
        <begin position="1"/>
        <end position="23"/>
    </location>
</feature>
<dbReference type="SMART" id="SM00388">
    <property type="entry name" value="HisKA"/>
    <property type="match status" value="1"/>
</dbReference>
<dbReference type="EMBL" id="LT670817">
    <property type="protein sequence ID" value="SHH98106.1"/>
    <property type="molecule type" value="Genomic_DNA"/>
</dbReference>
<dbReference type="SMART" id="SM00448">
    <property type="entry name" value="REC"/>
    <property type="match status" value="1"/>
</dbReference>
<feature type="modified residue" description="4-aspartylphosphate" evidence="7">
    <location>
        <position position="342"/>
    </location>
</feature>
<dbReference type="Pfam" id="PF00072">
    <property type="entry name" value="Response_reg"/>
    <property type="match status" value="1"/>
</dbReference>
<dbReference type="CDD" id="cd00082">
    <property type="entry name" value="HisKA"/>
    <property type="match status" value="1"/>
</dbReference>
<keyword evidence="6" id="KW-0902">Two-component regulatory system</keyword>
<accession>A0A1M5XEA1</accession>
<dbReference type="GO" id="GO:0005886">
    <property type="term" value="C:plasma membrane"/>
    <property type="evidence" value="ECO:0007669"/>
    <property type="project" value="TreeGrafter"/>
</dbReference>
<dbReference type="InterPro" id="IPR005467">
    <property type="entry name" value="His_kinase_dom"/>
</dbReference>
<evidence type="ECO:0000313" key="11">
    <source>
        <dbReference type="EMBL" id="SHH98106.1"/>
    </source>
</evidence>
<keyword evidence="3 7" id="KW-0597">Phosphoprotein</keyword>
<comment type="catalytic activity">
    <reaction evidence="1">
        <text>ATP + protein L-histidine = ADP + protein N-phospho-L-histidine.</text>
        <dbReference type="EC" id="2.7.13.3"/>
    </reaction>
</comment>
<dbReference type="CDD" id="cd17546">
    <property type="entry name" value="REC_hyHK_CKI1_RcsC-like"/>
    <property type="match status" value="1"/>
</dbReference>
<dbReference type="Gene3D" id="3.40.50.2300">
    <property type="match status" value="1"/>
</dbReference>
<dbReference type="Pfam" id="PF00512">
    <property type="entry name" value="HisKA"/>
    <property type="match status" value="1"/>
</dbReference>
<evidence type="ECO:0000256" key="5">
    <source>
        <dbReference type="ARBA" id="ARBA00022777"/>
    </source>
</evidence>
<evidence type="ECO:0000256" key="6">
    <source>
        <dbReference type="ARBA" id="ARBA00023012"/>
    </source>
</evidence>
<protein>
    <recommendedName>
        <fullName evidence="2">histidine kinase</fullName>
        <ecNumber evidence="2">2.7.13.3</ecNumber>
    </recommendedName>
</protein>
<reference evidence="11 12" key="1">
    <citation type="submission" date="2016-11" db="EMBL/GenBank/DDBJ databases">
        <authorList>
            <person name="Jaros S."/>
            <person name="Januszkiewicz K."/>
            <person name="Wedrychowicz H."/>
        </authorList>
    </citation>
    <scope>NUCLEOTIDE SEQUENCE [LARGE SCALE GENOMIC DNA]</scope>
    <source>
        <strain evidence="11 12">GAS138</strain>
    </source>
</reference>
<dbReference type="SUPFAM" id="SSF55874">
    <property type="entry name" value="ATPase domain of HSP90 chaperone/DNA topoisomerase II/histidine kinase"/>
    <property type="match status" value="1"/>
</dbReference>
<dbReference type="PROSITE" id="PS50109">
    <property type="entry name" value="HIS_KIN"/>
    <property type="match status" value="1"/>
</dbReference>
<dbReference type="InterPro" id="IPR003661">
    <property type="entry name" value="HisK_dim/P_dom"/>
</dbReference>